<dbReference type="Gene3D" id="1.10.10.60">
    <property type="entry name" value="Homeodomain-like"/>
    <property type="match status" value="2"/>
</dbReference>
<dbReference type="FunFam" id="1.10.10.60:FF:000061">
    <property type="entry name" value="Trihelix transcription factor GT-2"/>
    <property type="match status" value="1"/>
</dbReference>
<dbReference type="InterPro" id="IPR001005">
    <property type="entry name" value="SANT/Myb"/>
</dbReference>
<dbReference type="SMART" id="SM00717">
    <property type="entry name" value="SANT"/>
    <property type="match status" value="2"/>
</dbReference>
<evidence type="ECO:0000256" key="7">
    <source>
        <dbReference type="SAM" id="Coils"/>
    </source>
</evidence>
<evidence type="ECO:0000256" key="3">
    <source>
        <dbReference type="ARBA" id="ARBA00023015"/>
    </source>
</evidence>
<feature type="region of interest" description="Disordered" evidence="8">
    <location>
        <begin position="397"/>
        <end position="431"/>
    </location>
</feature>
<feature type="compositionally biased region" description="Acidic residues" evidence="8">
    <location>
        <begin position="410"/>
        <end position="423"/>
    </location>
</feature>
<keyword evidence="3" id="KW-0805">Transcription regulation</keyword>
<protein>
    <submittedName>
        <fullName evidence="10">DNA-binding domain-containing protein</fullName>
    </submittedName>
</protein>
<feature type="compositionally biased region" description="Low complexity" evidence="8">
    <location>
        <begin position="139"/>
        <end position="156"/>
    </location>
</feature>
<evidence type="ECO:0000313" key="10">
    <source>
        <dbReference type="EMBL" id="AEL99181.1"/>
    </source>
</evidence>
<dbReference type="EMBL" id="JO495720">
    <property type="protein sequence ID" value="AEL99181.1"/>
    <property type="molecule type" value="mRNA"/>
</dbReference>
<feature type="non-terminal residue" evidence="10">
    <location>
        <position position="446"/>
    </location>
</feature>
<dbReference type="GO" id="GO:0006355">
    <property type="term" value="P:regulation of DNA-templated transcription"/>
    <property type="evidence" value="ECO:0007669"/>
    <property type="project" value="UniProtKB-ARBA"/>
</dbReference>
<dbReference type="SUPFAM" id="SSF46689">
    <property type="entry name" value="Homeodomain-like"/>
    <property type="match status" value="1"/>
</dbReference>
<dbReference type="Pfam" id="PF13837">
    <property type="entry name" value="Myb_DNA-bind_4"/>
    <property type="match status" value="2"/>
</dbReference>
<evidence type="ECO:0000256" key="8">
    <source>
        <dbReference type="SAM" id="MobiDB-lite"/>
    </source>
</evidence>
<feature type="domain" description="Myb-like" evidence="9">
    <location>
        <begin position="1"/>
        <end position="61"/>
    </location>
</feature>
<keyword evidence="2" id="KW-0677">Repeat</keyword>
<keyword evidence="7" id="KW-0175">Coiled coil</keyword>
<dbReference type="PROSITE" id="PS50090">
    <property type="entry name" value="MYB_LIKE"/>
    <property type="match status" value="2"/>
</dbReference>
<feature type="non-terminal residue" evidence="10">
    <location>
        <position position="1"/>
    </location>
</feature>
<dbReference type="GO" id="GO:0005634">
    <property type="term" value="C:nucleus"/>
    <property type="evidence" value="ECO:0007669"/>
    <property type="project" value="UniProtKB-SubCell"/>
</dbReference>
<reference evidence="10" key="1">
    <citation type="journal article" date="2011" name="Curr. Biol.">
        <title>Preservation of the y transcriptome in a 10-million-year-old plant sex chromosome system.</title>
        <authorList>
            <person name="Bergero R."/>
            <person name="Charlesworth D."/>
        </authorList>
    </citation>
    <scope>NUCLEOTIDE SEQUENCE</scope>
    <source>
        <tissue evidence="10">Male and female bud flowers</tissue>
    </source>
</reference>
<keyword evidence="5" id="KW-0804">Transcription</keyword>
<evidence type="ECO:0000259" key="9">
    <source>
        <dbReference type="PROSITE" id="PS50090"/>
    </source>
</evidence>
<dbReference type="PANTHER" id="PTHR21654">
    <property type="entry name" value="FI21293P1"/>
    <property type="match status" value="1"/>
</dbReference>
<feature type="coiled-coil region" evidence="7">
    <location>
        <begin position="173"/>
        <end position="216"/>
    </location>
</feature>
<feature type="region of interest" description="Disordered" evidence="8">
    <location>
        <begin position="139"/>
        <end position="160"/>
    </location>
</feature>
<feature type="domain" description="Myb-like" evidence="9">
    <location>
        <begin position="271"/>
        <end position="332"/>
    </location>
</feature>
<evidence type="ECO:0000256" key="4">
    <source>
        <dbReference type="ARBA" id="ARBA00023125"/>
    </source>
</evidence>
<comment type="subcellular location">
    <subcellularLocation>
        <location evidence="1">Nucleus</location>
    </subcellularLocation>
</comment>
<evidence type="ECO:0000256" key="5">
    <source>
        <dbReference type="ARBA" id="ARBA00023163"/>
    </source>
</evidence>
<dbReference type="InterPro" id="IPR009057">
    <property type="entry name" value="Homeodomain-like_sf"/>
</dbReference>
<proteinExistence type="evidence at transcript level"/>
<dbReference type="CDD" id="cd12203">
    <property type="entry name" value="GT1"/>
    <property type="match status" value="2"/>
</dbReference>
<dbReference type="InterPro" id="IPR044822">
    <property type="entry name" value="Myb_DNA-bind_4"/>
</dbReference>
<keyword evidence="4 10" id="KW-0238">DNA-binding</keyword>
<accession>G5DXD4</accession>
<dbReference type="PANTHER" id="PTHR21654:SF14">
    <property type="entry name" value="TRIHELIX TRANSCRIPTION FACTOR GTL1-LIKE"/>
    <property type="match status" value="1"/>
</dbReference>
<keyword evidence="6" id="KW-0539">Nucleus</keyword>
<name>G5DXD4_SILLA</name>
<evidence type="ECO:0000256" key="2">
    <source>
        <dbReference type="ARBA" id="ARBA00022737"/>
    </source>
</evidence>
<dbReference type="AlphaFoldDB" id="G5DXD4"/>
<evidence type="ECO:0000256" key="1">
    <source>
        <dbReference type="ARBA" id="ARBA00004123"/>
    </source>
</evidence>
<organism evidence="10">
    <name type="scientific">Silene latifolia</name>
    <name type="common">White campion</name>
    <name type="synonym">Bladder campion</name>
    <dbReference type="NCBI Taxonomy" id="37657"/>
    <lineage>
        <taxon>Eukaryota</taxon>
        <taxon>Viridiplantae</taxon>
        <taxon>Streptophyta</taxon>
        <taxon>Embryophyta</taxon>
        <taxon>Tracheophyta</taxon>
        <taxon>Spermatophyta</taxon>
        <taxon>Magnoliopsida</taxon>
        <taxon>eudicotyledons</taxon>
        <taxon>Gunneridae</taxon>
        <taxon>Pentapetalae</taxon>
        <taxon>Caryophyllales</taxon>
        <taxon>Caryophyllaceae</taxon>
        <taxon>Sileneae</taxon>
        <taxon>Silene</taxon>
        <taxon>Silene subgen. Behenantha</taxon>
        <taxon>Silene sect. Melandrium</taxon>
    </lineage>
</organism>
<sequence>GGNRWPEKETMALIEIRSALDVAFRDSAAKSPLWEEISRRMAALGYSRSAHKCKEKFENIFKYHKRLKNGSSARPTAKTYRFFSYLEALDHHQIALKSSSPEQTGNSMKDTTIDAIPISCNPPYVPQMTNPISVNLDFSPITTSSSTPSSSGSQSETARKRKRKWADLFDKLMKSVLAKQEELQNKLLEAIDKFEQERLAREVEWKMQEIERIKKQHELLIHERSISAAKDAAVLAFLQKISEQGNFSGMLGQMDEFLKSEPSIVGKKEKDDGENSNRWPKEEVEALIRIKTSMELQNQRMGPLWEDISMGMKSIGYDRNAKKCKEKWENINKYYRRVKDSHRQRPVDSKTCPYFHLLDSLYGMRTKRVADPDYENSGSSSRPEELLMHMMNVAPSQNGNQKIENHNNEAEDGGNEDDNDGNDYESVPNVSFSDKSINYEAIRYCR</sequence>
<evidence type="ECO:0000256" key="6">
    <source>
        <dbReference type="ARBA" id="ARBA00023242"/>
    </source>
</evidence>
<dbReference type="GO" id="GO:0003677">
    <property type="term" value="F:DNA binding"/>
    <property type="evidence" value="ECO:0007669"/>
    <property type="project" value="UniProtKB-KW"/>
</dbReference>